<evidence type="ECO:0000259" key="7">
    <source>
        <dbReference type="Pfam" id="PF07980"/>
    </source>
</evidence>
<accession>A0A2T0UBA6</accession>
<gene>
    <name evidence="9" type="ORF">B0I27_101200</name>
</gene>
<comment type="caution">
    <text evidence="9">The sequence shown here is derived from an EMBL/GenBank/DDBJ whole genome shotgun (WGS) entry which is preliminary data.</text>
</comment>
<evidence type="ECO:0000256" key="4">
    <source>
        <dbReference type="ARBA" id="ARBA00023136"/>
    </source>
</evidence>
<protein>
    <submittedName>
        <fullName evidence="9">SusD-like starch-binding protein associating with outer membrane</fullName>
    </submittedName>
</protein>
<feature type="chain" id="PRO_5015610296" evidence="6">
    <location>
        <begin position="21"/>
        <end position="506"/>
    </location>
</feature>
<dbReference type="Pfam" id="PF14322">
    <property type="entry name" value="SusD-like_3"/>
    <property type="match status" value="1"/>
</dbReference>
<comment type="similarity">
    <text evidence="2">Belongs to the SusD family.</text>
</comment>
<name>A0A2T0UBA6_9SPHI</name>
<dbReference type="SUPFAM" id="SSF48452">
    <property type="entry name" value="TPR-like"/>
    <property type="match status" value="1"/>
</dbReference>
<sequence>MTRIFKKYIALFSIPFFLFASCEKELSTSPTSSVSEDKLFSTVENIETVLNGTWSYMNDTYFTYANPGYGAILRTSDAMGSDAVINPSKYGFPAAYSFTQMQINNDTRVSAFWTLLYKVIDNCNNIITKIDASVGSQEKKDQIKGQALALRANSYLTLATFYQFTYLKDPEAKAVPIYTEPAKPTSEGNPKASLKEVYNRILTDLKESQTLLSKYSRASSAKYKINTDVVNGLLARAYLNTGNWTEAALHAAEARKAYPLMSASEYTAGFNSLSNSEWIWGHGQTTDQSNASYNFHFLDVSSASSYYYSFMADPYFKDLFDANDIRTQLFLWDGLKGREGSLRYQKFKFRQNQTADIVLMRSSEMVLIEAEAKARGGLLTEAAQRLNELRTIRKASLLDVAGKGAADVIDAILIERRKELWGEGFALSDILRTQGKVTRKAFNTGGANPAPVYVTITTPEGTTGQVPGIGHTVLVFPDKTPFVANSPYYLFTIPQLEVINNPNLNN</sequence>
<dbReference type="OrthoDB" id="630434at2"/>
<feature type="domain" description="SusD-like N-terminal" evidence="8">
    <location>
        <begin position="101"/>
        <end position="239"/>
    </location>
</feature>
<dbReference type="InterPro" id="IPR011990">
    <property type="entry name" value="TPR-like_helical_dom_sf"/>
</dbReference>
<evidence type="ECO:0000256" key="6">
    <source>
        <dbReference type="SAM" id="SignalP"/>
    </source>
</evidence>
<feature type="signal peptide" evidence="6">
    <location>
        <begin position="1"/>
        <end position="20"/>
    </location>
</feature>
<evidence type="ECO:0000259" key="8">
    <source>
        <dbReference type="Pfam" id="PF14322"/>
    </source>
</evidence>
<evidence type="ECO:0000256" key="3">
    <source>
        <dbReference type="ARBA" id="ARBA00022729"/>
    </source>
</evidence>
<evidence type="ECO:0000256" key="5">
    <source>
        <dbReference type="ARBA" id="ARBA00023237"/>
    </source>
</evidence>
<dbReference type="GO" id="GO:0009279">
    <property type="term" value="C:cell outer membrane"/>
    <property type="evidence" value="ECO:0007669"/>
    <property type="project" value="UniProtKB-SubCell"/>
</dbReference>
<keyword evidence="4" id="KW-0472">Membrane</keyword>
<dbReference type="Pfam" id="PF07980">
    <property type="entry name" value="SusD_RagB"/>
    <property type="match status" value="1"/>
</dbReference>
<evidence type="ECO:0000256" key="2">
    <source>
        <dbReference type="ARBA" id="ARBA00006275"/>
    </source>
</evidence>
<evidence type="ECO:0000256" key="1">
    <source>
        <dbReference type="ARBA" id="ARBA00004442"/>
    </source>
</evidence>
<feature type="domain" description="RagB/SusD" evidence="7">
    <location>
        <begin position="346"/>
        <end position="505"/>
    </location>
</feature>
<dbReference type="Gene3D" id="1.25.40.390">
    <property type="match status" value="1"/>
</dbReference>
<dbReference type="PROSITE" id="PS51257">
    <property type="entry name" value="PROKAR_LIPOPROTEIN"/>
    <property type="match status" value="1"/>
</dbReference>
<dbReference type="AlphaFoldDB" id="A0A2T0UBA6"/>
<evidence type="ECO:0000313" key="9">
    <source>
        <dbReference type="EMBL" id="PRY55231.1"/>
    </source>
</evidence>
<dbReference type="InterPro" id="IPR012944">
    <property type="entry name" value="SusD_RagB_dom"/>
</dbReference>
<dbReference type="RefSeq" id="WP_106290488.1">
    <property type="nucleotide sequence ID" value="NZ_PVTH01000001.1"/>
</dbReference>
<dbReference type="InterPro" id="IPR033985">
    <property type="entry name" value="SusD-like_N"/>
</dbReference>
<proteinExistence type="inferred from homology"/>
<dbReference type="CDD" id="cd08977">
    <property type="entry name" value="SusD"/>
    <property type="match status" value="1"/>
</dbReference>
<dbReference type="EMBL" id="PVTH01000001">
    <property type="protein sequence ID" value="PRY55231.1"/>
    <property type="molecule type" value="Genomic_DNA"/>
</dbReference>
<evidence type="ECO:0000313" key="10">
    <source>
        <dbReference type="Proteomes" id="UP000238034"/>
    </source>
</evidence>
<keyword evidence="3 6" id="KW-0732">Signal</keyword>
<keyword evidence="5" id="KW-0998">Cell outer membrane</keyword>
<reference evidence="9 10" key="1">
    <citation type="submission" date="2018-03" db="EMBL/GenBank/DDBJ databases">
        <title>Genomic Encyclopedia of Type Strains, Phase III (KMG-III): the genomes of soil and plant-associated and newly described type strains.</title>
        <authorList>
            <person name="Whitman W."/>
        </authorList>
    </citation>
    <scope>NUCLEOTIDE SEQUENCE [LARGE SCALE GENOMIC DNA]</scope>
    <source>
        <strain evidence="9 10">CGMCC 1.9313</strain>
    </source>
</reference>
<dbReference type="Proteomes" id="UP000238034">
    <property type="component" value="Unassembled WGS sequence"/>
</dbReference>
<keyword evidence="10" id="KW-1185">Reference proteome</keyword>
<comment type="subcellular location">
    <subcellularLocation>
        <location evidence="1">Cell outer membrane</location>
    </subcellularLocation>
</comment>
<organism evidence="9 10">
    <name type="scientific">Arcticibacter pallidicorallinus</name>
    <dbReference type="NCBI Taxonomy" id="1259464"/>
    <lineage>
        <taxon>Bacteria</taxon>
        <taxon>Pseudomonadati</taxon>
        <taxon>Bacteroidota</taxon>
        <taxon>Sphingobacteriia</taxon>
        <taxon>Sphingobacteriales</taxon>
        <taxon>Sphingobacteriaceae</taxon>
        <taxon>Arcticibacter</taxon>
    </lineage>
</organism>